<dbReference type="Proteomes" id="UP000315440">
    <property type="component" value="Unassembled WGS sequence"/>
</dbReference>
<sequence>MLTILLVRPGATDYDMQGRIQGTLDIPLSEDGLRQVQACLEGVRALSPVAVYHGPCESAEQTAQLLSAEMGLRPKAMPSLRNLDHGLWQGMLVSDVKTKQPKVYRQWQEQPETVCPPQGETVLDAKARVAEGLRKLMKKHKEGTVAVVVAEPMASVFRHVLKHDGLSGFWKLSEKCGMWESIEAPETLLAPAS</sequence>
<proteinExistence type="predicted"/>
<organism evidence="1 2">
    <name type="scientific">Pseudobythopirellula maris</name>
    <dbReference type="NCBI Taxonomy" id="2527991"/>
    <lineage>
        <taxon>Bacteria</taxon>
        <taxon>Pseudomonadati</taxon>
        <taxon>Planctomycetota</taxon>
        <taxon>Planctomycetia</taxon>
        <taxon>Pirellulales</taxon>
        <taxon>Lacipirellulaceae</taxon>
        <taxon>Pseudobythopirellula</taxon>
    </lineage>
</organism>
<dbReference type="GO" id="GO:0005737">
    <property type="term" value="C:cytoplasm"/>
    <property type="evidence" value="ECO:0007669"/>
    <property type="project" value="TreeGrafter"/>
</dbReference>
<dbReference type="RefSeq" id="WP_146400589.1">
    <property type="nucleotide sequence ID" value="NZ_SJPQ01000002.1"/>
</dbReference>
<dbReference type="Gene3D" id="3.40.50.1240">
    <property type="entry name" value="Phosphoglycerate mutase-like"/>
    <property type="match status" value="1"/>
</dbReference>
<dbReference type="AlphaFoldDB" id="A0A5C5ZP94"/>
<dbReference type="PANTHER" id="PTHR48100:SF59">
    <property type="entry name" value="ADENOSYLCOBALAMIN_ALPHA-RIBAZOLE PHOSPHATASE"/>
    <property type="match status" value="1"/>
</dbReference>
<gene>
    <name evidence="1" type="primary">pspA_1</name>
    <name evidence="1" type="ORF">Mal64_25210</name>
</gene>
<dbReference type="InterPro" id="IPR029033">
    <property type="entry name" value="His_PPase_superfam"/>
</dbReference>
<dbReference type="Pfam" id="PF00300">
    <property type="entry name" value="His_Phos_1"/>
    <property type="match status" value="1"/>
</dbReference>
<keyword evidence="2" id="KW-1185">Reference proteome</keyword>
<dbReference type="GO" id="GO:0016791">
    <property type="term" value="F:phosphatase activity"/>
    <property type="evidence" value="ECO:0007669"/>
    <property type="project" value="TreeGrafter"/>
</dbReference>
<dbReference type="CDD" id="cd07067">
    <property type="entry name" value="HP_PGM_like"/>
    <property type="match status" value="1"/>
</dbReference>
<dbReference type="InterPro" id="IPR013078">
    <property type="entry name" value="His_Pase_superF_clade-1"/>
</dbReference>
<evidence type="ECO:0000313" key="2">
    <source>
        <dbReference type="Proteomes" id="UP000315440"/>
    </source>
</evidence>
<accession>A0A5C5ZP94</accession>
<comment type="caution">
    <text evidence="1">The sequence shown here is derived from an EMBL/GenBank/DDBJ whole genome shotgun (WGS) entry which is preliminary data.</text>
</comment>
<keyword evidence="1" id="KW-0378">Hydrolase</keyword>
<evidence type="ECO:0000313" key="1">
    <source>
        <dbReference type="EMBL" id="TWT89030.1"/>
    </source>
</evidence>
<dbReference type="PANTHER" id="PTHR48100">
    <property type="entry name" value="BROAD-SPECIFICITY PHOSPHATASE YOR283W-RELATED"/>
    <property type="match status" value="1"/>
</dbReference>
<dbReference type="SUPFAM" id="SSF53254">
    <property type="entry name" value="Phosphoglycerate mutase-like"/>
    <property type="match status" value="1"/>
</dbReference>
<reference evidence="1 2" key="1">
    <citation type="submission" date="2019-02" db="EMBL/GenBank/DDBJ databases">
        <title>Deep-cultivation of Planctomycetes and their phenomic and genomic characterization uncovers novel biology.</title>
        <authorList>
            <person name="Wiegand S."/>
            <person name="Jogler M."/>
            <person name="Boedeker C."/>
            <person name="Pinto D."/>
            <person name="Vollmers J."/>
            <person name="Rivas-Marin E."/>
            <person name="Kohn T."/>
            <person name="Peeters S.H."/>
            <person name="Heuer A."/>
            <person name="Rast P."/>
            <person name="Oberbeckmann S."/>
            <person name="Bunk B."/>
            <person name="Jeske O."/>
            <person name="Meyerdierks A."/>
            <person name="Storesund J.E."/>
            <person name="Kallscheuer N."/>
            <person name="Luecker S."/>
            <person name="Lage O.M."/>
            <person name="Pohl T."/>
            <person name="Merkel B.J."/>
            <person name="Hornburger P."/>
            <person name="Mueller R.-W."/>
            <person name="Bruemmer F."/>
            <person name="Labrenz M."/>
            <person name="Spormann A.M."/>
            <person name="Op Den Camp H."/>
            <person name="Overmann J."/>
            <person name="Amann R."/>
            <person name="Jetten M.S.M."/>
            <person name="Mascher T."/>
            <person name="Medema M.H."/>
            <person name="Devos D.P."/>
            <person name="Kaster A.-K."/>
            <person name="Ovreas L."/>
            <person name="Rohde M."/>
            <person name="Galperin M.Y."/>
            <person name="Jogler C."/>
        </authorList>
    </citation>
    <scope>NUCLEOTIDE SEQUENCE [LARGE SCALE GENOMIC DNA]</scope>
    <source>
        <strain evidence="1 2">Mal64</strain>
    </source>
</reference>
<dbReference type="OrthoDB" id="9781415at2"/>
<dbReference type="EMBL" id="SJPQ01000002">
    <property type="protein sequence ID" value="TWT89030.1"/>
    <property type="molecule type" value="Genomic_DNA"/>
</dbReference>
<dbReference type="InterPro" id="IPR050275">
    <property type="entry name" value="PGM_Phosphatase"/>
</dbReference>
<name>A0A5C5ZP94_9BACT</name>
<protein>
    <submittedName>
        <fullName evidence="1">Phosphoserine phosphatase 1</fullName>
        <ecNumber evidence="1">3.1.3.3</ecNumber>
    </submittedName>
</protein>
<dbReference type="EC" id="3.1.3.3" evidence="1"/>